<keyword evidence="7" id="KW-0406">Ion transport</keyword>
<feature type="coiled-coil region" evidence="10">
    <location>
        <begin position="104"/>
        <end position="138"/>
    </location>
</feature>
<dbReference type="GO" id="GO:0005743">
    <property type="term" value="C:mitochondrial inner membrane"/>
    <property type="evidence" value="ECO:0007669"/>
    <property type="project" value="UniProtKB-SubCell"/>
</dbReference>
<keyword evidence="12" id="KW-1185">Reference proteome</keyword>
<dbReference type="AlphaFoldDB" id="A0ABD1YYX7"/>
<evidence type="ECO:0000313" key="11">
    <source>
        <dbReference type="EMBL" id="KAL2635895.1"/>
    </source>
</evidence>
<keyword evidence="5" id="KW-0375">Hydrogen ion transport</keyword>
<keyword evidence="3" id="KW-0813">Transport</keyword>
<evidence type="ECO:0000256" key="1">
    <source>
        <dbReference type="ARBA" id="ARBA00004273"/>
    </source>
</evidence>
<gene>
    <name evidence="11" type="ORF">R1flu_007374</name>
</gene>
<dbReference type="InterPro" id="IPR036228">
    <property type="entry name" value="ATP_synth_F0_dsu_sf_mt"/>
</dbReference>
<organism evidence="11 12">
    <name type="scientific">Riccia fluitans</name>
    <dbReference type="NCBI Taxonomy" id="41844"/>
    <lineage>
        <taxon>Eukaryota</taxon>
        <taxon>Viridiplantae</taxon>
        <taxon>Streptophyta</taxon>
        <taxon>Embryophyta</taxon>
        <taxon>Marchantiophyta</taxon>
        <taxon>Marchantiopsida</taxon>
        <taxon>Marchantiidae</taxon>
        <taxon>Marchantiales</taxon>
        <taxon>Ricciaceae</taxon>
        <taxon>Riccia</taxon>
    </lineage>
</organism>
<protein>
    <recommendedName>
        <fullName evidence="13">ATP synthase subunit d, mitochondrial</fullName>
    </recommendedName>
</protein>
<reference evidence="11 12" key="1">
    <citation type="submission" date="2024-09" db="EMBL/GenBank/DDBJ databases">
        <title>Chromosome-scale assembly of Riccia fluitans.</title>
        <authorList>
            <person name="Paukszto L."/>
            <person name="Sawicki J."/>
            <person name="Karawczyk K."/>
            <person name="Piernik-Szablinska J."/>
            <person name="Szczecinska M."/>
            <person name="Mazdziarz M."/>
        </authorList>
    </citation>
    <scope>NUCLEOTIDE SEQUENCE [LARGE SCALE GENOMIC DNA]</scope>
    <source>
        <strain evidence="11">Rf_01</strain>
        <tissue evidence="11">Aerial parts of the thallus</tissue>
    </source>
</reference>
<evidence type="ECO:0000256" key="10">
    <source>
        <dbReference type="SAM" id="Coils"/>
    </source>
</evidence>
<dbReference type="EMBL" id="JBHFFA010000003">
    <property type="protein sequence ID" value="KAL2635895.1"/>
    <property type="molecule type" value="Genomic_DNA"/>
</dbReference>
<dbReference type="GO" id="GO:0045259">
    <property type="term" value="C:proton-transporting ATP synthase complex"/>
    <property type="evidence" value="ECO:0007669"/>
    <property type="project" value="UniProtKB-KW"/>
</dbReference>
<evidence type="ECO:0000256" key="5">
    <source>
        <dbReference type="ARBA" id="ARBA00022781"/>
    </source>
</evidence>
<evidence type="ECO:0000256" key="9">
    <source>
        <dbReference type="ARBA" id="ARBA00023136"/>
    </source>
</evidence>
<evidence type="ECO:0000256" key="3">
    <source>
        <dbReference type="ARBA" id="ARBA00022448"/>
    </source>
</evidence>
<dbReference type="InterPro" id="IPR008689">
    <property type="entry name" value="ATP_synth_F0_dsu_mt"/>
</dbReference>
<proteinExistence type="inferred from homology"/>
<keyword evidence="8" id="KW-0496">Mitochondrion</keyword>
<evidence type="ECO:0000256" key="2">
    <source>
        <dbReference type="ARBA" id="ARBA00006842"/>
    </source>
</evidence>
<dbReference type="SUPFAM" id="SSF161065">
    <property type="entry name" value="ATP synthase D chain-like"/>
    <property type="match status" value="1"/>
</dbReference>
<evidence type="ECO:0000256" key="4">
    <source>
        <dbReference type="ARBA" id="ARBA00022547"/>
    </source>
</evidence>
<accession>A0ABD1YYX7</accession>
<keyword evidence="6" id="KW-0999">Mitochondrion inner membrane</keyword>
<dbReference type="Pfam" id="PF05873">
    <property type="entry name" value="Mt_ATP-synt_D"/>
    <property type="match status" value="1"/>
</dbReference>
<dbReference type="Proteomes" id="UP001605036">
    <property type="component" value="Unassembled WGS sequence"/>
</dbReference>
<comment type="subcellular location">
    <subcellularLocation>
        <location evidence="1">Mitochondrion inner membrane</location>
    </subcellularLocation>
</comment>
<keyword evidence="10" id="KW-0175">Coiled coil</keyword>
<comment type="caution">
    <text evidence="11">The sequence shown here is derived from an EMBL/GenBank/DDBJ whole genome shotgun (WGS) entry which is preliminary data.</text>
</comment>
<dbReference type="Gene3D" id="6.10.280.70">
    <property type="match status" value="1"/>
</dbReference>
<evidence type="ECO:0008006" key="13">
    <source>
        <dbReference type="Google" id="ProtNLM"/>
    </source>
</evidence>
<name>A0ABD1YYX7_9MARC</name>
<evidence type="ECO:0000313" key="12">
    <source>
        <dbReference type="Proteomes" id="UP001605036"/>
    </source>
</evidence>
<keyword evidence="4" id="KW-0138">CF(0)</keyword>
<evidence type="ECO:0000256" key="7">
    <source>
        <dbReference type="ARBA" id="ARBA00023065"/>
    </source>
</evidence>
<evidence type="ECO:0000256" key="6">
    <source>
        <dbReference type="ARBA" id="ARBA00022792"/>
    </source>
</evidence>
<dbReference type="GO" id="GO:1902600">
    <property type="term" value="P:proton transmembrane transport"/>
    <property type="evidence" value="ECO:0007669"/>
    <property type="project" value="UniProtKB-KW"/>
</dbReference>
<keyword evidence="9" id="KW-0472">Membrane</keyword>
<sequence>MSGAGKNVVQRVAKGIDWDYLARVVVSDEGRRELSALRRSFDDASSTLETKFSTKEVNIDWNFYKAKLGPKIVDTFKSSFDALEVPEYEDKFTPEYKTKYEAMLAKATQLEEESKREIVRLDAELEKIRKDKESLRTRTVDDYFAENPKLKEEIDNEIRAQNWS</sequence>
<evidence type="ECO:0000256" key="8">
    <source>
        <dbReference type="ARBA" id="ARBA00023128"/>
    </source>
</evidence>
<comment type="similarity">
    <text evidence="2">Belongs to the ATPase d subunit family.</text>
</comment>
<dbReference type="PANTHER" id="PTHR12700">
    <property type="entry name" value="ATP SYNTHASE SUBUNIT D, MITOCHONDRIAL"/>
    <property type="match status" value="1"/>
</dbReference>